<comment type="caution">
    <text evidence="1">The sequence shown here is derived from an EMBL/GenBank/DDBJ whole genome shotgun (WGS) entry which is preliminary data.</text>
</comment>
<protein>
    <submittedName>
        <fullName evidence="1">Uncharacterized protein</fullName>
    </submittedName>
</protein>
<keyword evidence="2" id="KW-1185">Reference proteome</keyword>
<evidence type="ECO:0000313" key="1">
    <source>
        <dbReference type="EMBL" id="KAH0755171.1"/>
    </source>
</evidence>
<dbReference type="EMBL" id="JAIVGD010000018">
    <property type="protein sequence ID" value="KAH0755171.1"/>
    <property type="molecule type" value="Genomic_DNA"/>
</dbReference>
<accession>A0ABQ7UTL6</accession>
<sequence length="60" mass="6713">MSGLPYPSTELSHVFQMKAWVAWLLEWGAMREAGFTEQRIVSALCSGRIMGQCFSSSIKT</sequence>
<organism evidence="1 2">
    <name type="scientific">Solanum tuberosum</name>
    <name type="common">Potato</name>
    <dbReference type="NCBI Taxonomy" id="4113"/>
    <lineage>
        <taxon>Eukaryota</taxon>
        <taxon>Viridiplantae</taxon>
        <taxon>Streptophyta</taxon>
        <taxon>Embryophyta</taxon>
        <taxon>Tracheophyta</taxon>
        <taxon>Spermatophyta</taxon>
        <taxon>Magnoliopsida</taxon>
        <taxon>eudicotyledons</taxon>
        <taxon>Gunneridae</taxon>
        <taxon>Pentapetalae</taxon>
        <taxon>asterids</taxon>
        <taxon>lamiids</taxon>
        <taxon>Solanales</taxon>
        <taxon>Solanaceae</taxon>
        <taxon>Solanoideae</taxon>
        <taxon>Solaneae</taxon>
        <taxon>Solanum</taxon>
    </lineage>
</organism>
<proteinExistence type="predicted"/>
<reference evidence="1 2" key="1">
    <citation type="journal article" date="2021" name="bioRxiv">
        <title>Chromosome-scale and haplotype-resolved genome assembly of a tetraploid potato cultivar.</title>
        <authorList>
            <person name="Sun H."/>
            <person name="Jiao W.-B."/>
            <person name="Krause K."/>
            <person name="Campoy J.A."/>
            <person name="Goel M."/>
            <person name="Folz-Donahue K."/>
            <person name="Kukat C."/>
            <person name="Huettel B."/>
            <person name="Schneeberger K."/>
        </authorList>
    </citation>
    <scope>NUCLEOTIDE SEQUENCE [LARGE SCALE GENOMIC DNA]</scope>
    <source>
        <strain evidence="1">SolTubOtavaFocal</strain>
        <tissue evidence="1">Leaves</tissue>
    </source>
</reference>
<evidence type="ECO:0000313" key="2">
    <source>
        <dbReference type="Proteomes" id="UP000826656"/>
    </source>
</evidence>
<name>A0ABQ7UTL6_SOLTU</name>
<dbReference type="Proteomes" id="UP000826656">
    <property type="component" value="Unassembled WGS sequence"/>
</dbReference>
<gene>
    <name evidence="1" type="ORF">KY290_025441</name>
</gene>